<feature type="transmembrane region" description="Helical" evidence="1">
    <location>
        <begin position="89"/>
        <end position="110"/>
    </location>
</feature>
<keyword evidence="3" id="KW-0012">Acyltransferase</keyword>
<protein>
    <submittedName>
        <fullName evidence="3">Peptidoglycan/LPS O-acetylase OafA/YrhL, contains acyltransferase and SGNH-hydrolase domains</fullName>
    </submittedName>
</protein>
<dbReference type="PANTHER" id="PTHR23028:SF134">
    <property type="entry name" value="PUTATIVE (AFU_ORTHOLOGUE AFUA_4G08520)-RELATED"/>
    <property type="match status" value="1"/>
</dbReference>
<feature type="transmembrane region" description="Helical" evidence="1">
    <location>
        <begin position="281"/>
        <end position="303"/>
    </location>
</feature>
<gene>
    <name evidence="3" type="ORF">SAMN05444349_12738</name>
</gene>
<keyword evidence="1" id="KW-0472">Membrane</keyword>
<dbReference type="RefSeq" id="WP_073350134.1">
    <property type="nucleotide sequence ID" value="NZ_FQVD01000027.1"/>
</dbReference>
<feature type="domain" description="Acyltransferase 3" evidence="2">
    <location>
        <begin position="14"/>
        <end position="369"/>
    </location>
</feature>
<feature type="transmembrane region" description="Helical" evidence="1">
    <location>
        <begin position="182"/>
        <end position="208"/>
    </location>
</feature>
<feature type="transmembrane region" description="Helical" evidence="1">
    <location>
        <begin position="43"/>
        <end position="66"/>
    </location>
</feature>
<feature type="transmembrane region" description="Helical" evidence="1">
    <location>
        <begin position="12"/>
        <end position="31"/>
    </location>
</feature>
<dbReference type="STRING" id="871325.SAMN05444349_12738"/>
<accession>A0A1M5D875</accession>
<evidence type="ECO:0000259" key="2">
    <source>
        <dbReference type="Pfam" id="PF01757"/>
    </source>
</evidence>
<name>A0A1M5D875_9BACE</name>
<feature type="transmembrane region" description="Helical" evidence="1">
    <location>
        <begin position="122"/>
        <end position="140"/>
    </location>
</feature>
<feature type="transmembrane region" description="Helical" evidence="1">
    <location>
        <begin position="258"/>
        <end position="275"/>
    </location>
</feature>
<evidence type="ECO:0000313" key="4">
    <source>
        <dbReference type="Proteomes" id="UP000184436"/>
    </source>
</evidence>
<sequence length="389" mass="44529">MNSNYLSSKPRYEILDGLRGIAAIVVVFYHLMECYPKNIISSYFAHGYLAVDFFFALSGFVLGYAYDNRWQTRQNKTGMTLWHFFKRRLVRLHPMVILGALIGICLFYYSGDIELFGKVDEAVWWMVLLQALLMILMIPLPQSMDIRGWGELTSINGPVWTLMFEYVANILYALFFRHLSKVALGFLVVFCALLTTDCCLRLNLWGVLESDWNSYSVVGGFIFTAEHVYIGYVRLFYPFLIGLLLSRLDKTIKIERGGFLYTSLMVLVVLCVPVLGGDNKIIDGIYQLICILFAFPLILSIGAGSLLKGKKTSRVCVFLGQISFPLYITHYPLIYMHTSWAQRHLGAPICTHIMVGICTFLMALGLAWAAFKLYDEPVRSWLTKHWLKR</sequence>
<reference evidence="3 4" key="1">
    <citation type="submission" date="2016-11" db="EMBL/GenBank/DDBJ databases">
        <authorList>
            <person name="Jaros S."/>
            <person name="Januszkiewicz K."/>
            <person name="Wedrychowicz H."/>
        </authorList>
    </citation>
    <scope>NUCLEOTIDE SEQUENCE [LARGE SCALE GENOMIC DNA]</scope>
    <source>
        <strain evidence="3 4">DSM 26883</strain>
    </source>
</reference>
<evidence type="ECO:0000256" key="1">
    <source>
        <dbReference type="SAM" id="Phobius"/>
    </source>
</evidence>
<keyword evidence="4" id="KW-1185">Reference proteome</keyword>
<dbReference type="Proteomes" id="UP000184436">
    <property type="component" value="Unassembled WGS sequence"/>
</dbReference>
<dbReference type="PANTHER" id="PTHR23028">
    <property type="entry name" value="ACETYLTRANSFERASE"/>
    <property type="match status" value="1"/>
</dbReference>
<organism evidence="3 4">
    <name type="scientific">Bacteroides faecichinchillae</name>
    <dbReference type="NCBI Taxonomy" id="871325"/>
    <lineage>
        <taxon>Bacteria</taxon>
        <taxon>Pseudomonadati</taxon>
        <taxon>Bacteroidota</taxon>
        <taxon>Bacteroidia</taxon>
        <taxon>Bacteroidales</taxon>
        <taxon>Bacteroidaceae</taxon>
        <taxon>Bacteroides</taxon>
    </lineage>
</organism>
<dbReference type="AlphaFoldDB" id="A0A1M5D875"/>
<feature type="transmembrane region" description="Helical" evidence="1">
    <location>
        <begin position="345"/>
        <end position="371"/>
    </location>
</feature>
<dbReference type="OrthoDB" id="9796461at2"/>
<dbReference type="GO" id="GO:0016747">
    <property type="term" value="F:acyltransferase activity, transferring groups other than amino-acyl groups"/>
    <property type="evidence" value="ECO:0007669"/>
    <property type="project" value="InterPro"/>
</dbReference>
<keyword evidence="1" id="KW-0812">Transmembrane</keyword>
<dbReference type="Pfam" id="PF01757">
    <property type="entry name" value="Acyl_transf_3"/>
    <property type="match status" value="1"/>
</dbReference>
<dbReference type="InterPro" id="IPR050879">
    <property type="entry name" value="Acyltransferase_3"/>
</dbReference>
<keyword evidence="3" id="KW-0378">Hydrolase</keyword>
<proteinExistence type="predicted"/>
<evidence type="ECO:0000313" key="3">
    <source>
        <dbReference type="EMBL" id="SHF62872.1"/>
    </source>
</evidence>
<keyword evidence="1" id="KW-1133">Transmembrane helix</keyword>
<dbReference type="GO" id="GO:0016787">
    <property type="term" value="F:hydrolase activity"/>
    <property type="evidence" value="ECO:0007669"/>
    <property type="project" value="UniProtKB-KW"/>
</dbReference>
<feature type="transmembrane region" description="Helical" evidence="1">
    <location>
        <begin position="315"/>
        <end position="333"/>
    </location>
</feature>
<dbReference type="EMBL" id="FQVD01000027">
    <property type="protein sequence ID" value="SHF62872.1"/>
    <property type="molecule type" value="Genomic_DNA"/>
</dbReference>
<keyword evidence="3" id="KW-0808">Transferase</keyword>
<dbReference type="InterPro" id="IPR002656">
    <property type="entry name" value="Acyl_transf_3_dom"/>
</dbReference>